<proteinExistence type="inferred from homology"/>
<evidence type="ECO:0000313" key="9">
    <source>
        <dbReference type="EMBL" id="GGH71007.1"/>
    </source>
</evidence>
<organism evidence="9 10">
    <name type="scientific">Saccharibacillus endophyticus</name>
    <dbReference type="NCBI Taxonomy" id="2060666"/>
    <lineage>
        <taxon>Bacteria</taxon>
        <taxon>Bacillati</taxon>
        <taxon>Bacillota</taxon>
        <taxon>Bacilli</taxon>
        <taxon>Bacillales</taxon>
        <taxon>Paenibacillaceae</taxon>
        <taxon>Saccharibacillus</taxon>
    </lineage>
</organism>
<name>A0ABQ1ZPE6_9BACL</name>
<feature type="region of interest" description="Disordered" evidence="8">
    <location>
        <begin position="1"/>
        <end position="20"/>
    </location>
</feature>
<comment type="caution">
    <text evidence="9">The sequence shown here is derived from an EMBL/GenBank/DDBJ whole genome shotgun (WGS) entry which is preliminary data.</text>
</comment>
<evidence type="ECO:0000313" key="10">
    <source>
        <dbReference type="Proteomes" id="UP000605427"/>
    </source>
</evidence>
<protein>
    <recommendedName>
        <fullName evidence="5 7">Uronate isomerase</fullName>
        <ecNumber evidence="4 7">5.3.1.12</ecNumber>
    </recommendedName>
    <alternativeName>
        <fullName evidence="7">Glucuronate isomerase</fullName>
    </alternativeName>
    <alternativeName>
        <fullName evidence="7">Uronic isomerase</fullName>
    </alternativeName>
</protein>
<dbReference type="Gene3D" id="1.10.2020.10">
    <property type="entry name" value="uronate isomerase, domain 2, chain A"/>
    <property type="match status" value="1"/>
</dbReference>
<keyword evidence="6 7" id="KW-0413">Isomerase</keyword>
<evidence type="ECO:0000256" key="3">
    <source>
        <dbReference type="ARBA" id="ARBA00008397"/>
    </source>
</evidence>
<comment type="catalytic activity">
    <reaction evidence="1 7">
        <text>D-glucuronate = D-fructuronate</text>
        <dbReference type="Rhea" id="RHEA:13049"/>
        <dbReference type="ChEBI" id="CHEBI:58720"/>
        <dbReference type="ChEBI" id="CHEBI:59863"/>
        <dbReference type="EC" id="5.3.1.12"/>
    </reaction>
</comment>
<comment type="catalytic activity">
    <reaction evidence="7">
        <text>aldehydo-D-galacturonate = keto-D-tagaturonate</text>
        <dbReference type="Rhea" id="RHEA:27702"/>
        <dbReference type="ChEBI" id="CHEBI:12952"/>
        <dbReference type="ChEBI" id="CHEBI:17886"/>
    </reaction>
</comment>
<dbReference type="NCBIfam" id="NF002794">
    <property type="entry name" value="PRK02925.1"/>
    <property type="match status" value="1"/>
</dbReference>
<dbReference type="PANTHER" id="PTHR30068:SF4">
    <property type="entry name" value="URONATE ISOMERASE"/>
    <property type="match status" value="1"/>
</dbReference>
<reference evidence="10" key="1">
    <citation type="journal article" date="2019" name="Int. J. Syst. Evol. Microbiol.">
        <title>The Global Catalogue of Microorganisms (GCM) 10K type strain sequencing project: providing services to taxonomists for standard genome sequencing and annotation.</title>
        <authorList>
            <consortium name="The Broad Institute Genomics Platform"/>
            <consortium name="The Broad Institute Genome Sequencing Center for Infectious Disease"/>
            <person name="Wu L."/>
            <person name="Ma J."/>
        </authorList>
    </citation>
    <scope>NUCLEOTIDE SEQUENCE [LARGE SCALE GENOMIC DNA]</scope>
    <source>
        <strain evidence="10">CCM 8702</strain>
    </source>
</reference>
<evidence type="ECO:0000256" key="5">
    <source>
        <dbReference type="ARBA" id="ARBA00020555"/>
    </source>
</evidence>
<comment type="pathway">
    <text evidence="2 7">Carbohydrate metabolism; pentose and glucuronate interconversion.</text>
</comment>
<dbReference type="RefSeq" id="WP_172239289.1">
    <property type="nucleotide sequence ID" value="NZ_BMDD01000001.1"/>
</dbReference>
<dbReference type="Pfam" id="PF02614">
    <property type="entry name" value="UxaC"/>
    <property type="match status" value="1"/>
</dbReference>
<dbReference type="EC" id="5.3.1.12" evidence="4 7"/>
<dbReference type="InterPro" id="IPR032466">
    <property type="entry name" value="Metal_Hydrolase"/>
</dbReference>
<dbReference type="HAMAP" id="MF_00675">
    <property type="entry name" value="UxaC"/>
    <property type="match status" value="1"/>
</dbReference>
<evidence type="ECO:0000256" key="8">
    <source>
        <dbReference type="SAM" id="MobiDB-lite"/>
    </source>
</evidence>
<dbReference type="Gene3D" id="3.20.20.140">
    <property type="entry name" value="Metal-dependent hydrolases"/>
    <property type="match status" value="1"/>
</dbReference>
<evidence type="ECO:0000256" key="1">
    <source>
        <dbReference type="ARBA" id="ARBA00001165"/>
    </source>
</evidence>
<evidence type="ECO:0000256" key="6">
    <source>
        <dbReference type="ARBA" id="ARBA00023235"/>
    </source>
</evidence>
<accession>A0ABQ1ZPE6</accession>
<dbReference type="SUPFAM" id="SSF51556">
    <property type="entry name" value="Metallo-dependent hydrolases"/>
    <property type="match status" value="1"/>
</dbReference>
<dbReference type="GO" id="GO:0016853">
    <property type="term" value="F:isomerase activity"/>
    <property type="evidence" value="ECO:0007669"/>
    <property type="project" value="UniProtKB-KW"/>
</dbReference>
<keyword evidence="10" id="KW-1185">Reference proteome</keyword>
<evidence type="ECO:0000256" key="2">
    <source>
        <dbReference type="ARBA" id="ARBA00004892"/>
    </source>
</evidence>
<dbReference type="Proteomes" id="UP000605427">
    <property type="component" value="Unassembled WGS sequence"/>
</dbReference>
<dbReference type="EMBL" id="BMDD01000001">
    <property type="protein sequence ID" value="GGH71007.1"/>
    <property type="molecule type" value="Genomic_DNA"/>
</dbReference>
<sequence>MNTKKTNAGQTKASGLSENTADTSVGKSGFLNDNFLLSTETARKLFHEHAQKMPIIDYHCHLDPKEIHEDKPFANLTEAWLYGDHYKWRLMRANGIDEERITGSASDYDRFTAWAETVPKTVGNPLYSWTHLELRRFFGIDSQLNERTAPEIWEQANEKLKQSEFTRRALIANSNVKIVCTTDDPADDLEYHRLLAEEEQRFTVLPTFRPDKALNIDAPGFQDWIVRLEKASGRTASTFAELTDILDDRVRFFHERGGRLSDHALDTLKYEAADADELERIYAKRLNGEDLSEIEVTRYRTELLTRLIGMYARQGWTMQLHLHAYRNNNTPMFRKLGPDTGYDALNDLPLTQSLSRLLDRAEIESGLPKTILYSLNPGDYPALLALMGCYQGGGIAGKMQLGSGWWYNDTRDGMRRQLTLLADNGLLSRFVGMLTDSRSFLSYTRHEYFRRVLCEWIGELADRGEAPDDPELLGRMTEDIAYGNAASYFGFGGK</sequence>
<dbReference type="InterPro" id="IPR003766">
    <property type="entry name" value="Uronate_isomerase"/>
</dbReference>
<dbReference type="PANTHER" id="PTHR30068">
    <property type="entry name" value="URONATE ISOMERASE"/>
    <property type="match status" value="1"/>
</dbReference>
<evidence type="ECO:0000256" key="4">
    <source>
        <dbReference type="ARBA" id="ARBA00012546"/>
    </source>
</evidence>
<gene>
    <name evidence="7 9" type="primary">uxaC</name>
    <name evidence="9" type="ORF">GCM10007362_07700</name>
</gene>
<comment type="similarity">
    <text evidence="3 7">Belongs to the metallo-dependent hydrolases superfamily. Uronate isomerase family.</text>
</comment>
<evidence type="ECO:0000256" key="7">
    <source>
        <dbReference type="HAMAP-Rule" id="MF_00675"/>
    </source>
</evidence>